<feature type="non-terminal residue" evidence="2">
    <location>
        <position position="100"/>
    </location>
</feature>
<name>A0A4Y7U285_9FLAO</name>
<evidence type="ECO:0000256" key="1">
    <source>
        <dbReference type="ARBA" id="ARBA00006046"/>
    </source>
</evidence>
<dbReference type="InterPro" id="IPR036188">
    <property type="entry name" value="FAD/NAD-bd_sf"/>
</dbReference>
<organism evidence="2 3">
    <name type="scientific">Flavobacterium circumlabens</name>
    <dbReference type="NCBI Taxonomy" id="2133765"/>
    <lineage>
        <taxon>Bacteria</taxon>
        <taxon>Pseudomonadati</taxon>
        <taxon>Bacteroidota</taxon>
        <taxon>Flavobacteriia</taxon>
        <taxon>Flavobacteriales</taxon>
        <taxon>Flavobacteriaceae</taxon>
        <taxon>Flavobacterium</taxon>
    </lineage>
</organism>
<dbReference type="PANTHER" id="PTHR43734">
    <property type="entry name" value="PHYTOENE DESATURASE"/>
    <property type="match status" value="1"/>
</dbReference>
<sequence length="100" mass="11787">LAASCYLAQQGNSVTIYEKNETIGGRARQFKKDGFTFDMGPSWYWMPDVFERFFNDFNKKTSDYYELIKLNPAYRVYFGINDFISICDNLEEIKSTFENI</sequence>
<comment type="similarity">
    <text evidence="1">Belongs to the carotenoid/retinoid oxidoreductase family.</text>
</comment>
<accession>A0A4Y7U285</accession>
<dbReference type="PANTHER" id="PTHR43734:SF1">
    <property type="entry name" value="PHYTOENE DESATURASE"/>
    <property type="match status" value="1"/>
</dbReference>
<proteinExistence type="inferred from homology"/>
<dbReference type="AlphaFoldDB" id="A0A4Y7U285"/>
<evidence type="ECO:0000313" key="2">
    <source>
        <dbReference type="EMBL" id="TEB40536.1"/>
    </source>
</evidence>
<dbReference type="RefSeq" id="WP_153226949.1">
    <property type="nucleotide sequence ID" value="NZ_QWDN01001192.1"/>
</dbReference>
<comment type="caution">
    <text evidence="2">The sequence shown here is derived from an EMBL/GenBank/DDBJ whole genome shotgun (WGS) entry which is preliminary data.</text>
</comment>
<evidence type="ECO:0000313" key="3">
    <source>
        <dbReference type="Proteomes" id="UP000298340"/>
    </source>
</evidence>
<dbReference type="EMBL" id="QWDN01001192">
    <property type="protein sequence ID" value="TEB40536.1"/>
    <property type="molecule type" value="Genomic_DNA"/>
</dbReference>
<feature type="non-terminal residue" evidence="2">
    <location>
        <position position="1"/>
    </location>
</feature>
<dbReference type="Pfam" id="PF13450">
    <property type="entry name" value="NAD_binding_8"/>
    <property type="match status" value="1"/>
</dbReference>
<gene>
    <name evidence="2" type="ORF">D0809_30110</name>
</gene>
<dbReference type="Gene3D" id="3.50.50.60">
    <property type="entry name" value="FAD/NAD(P)-binding domain"/>
    <property type="match status" value="1"/>
</dbReference>
<protein>
    <submittedName>
        <fullName evidence="2">Phytoene desaturase</fullName>
    </submittedName>
</protein>
<reference evidence="2 3" key="1">
    <citation type="journal article" date="2018" name="Syst. Appl. Microbiol.">
        <title>Flavobacterium circumlabens sp. nov. and Flavobacterium cupreum sp. nov., two psychrotrophic species isolated from Antarctic environmental samples.</title>
        <authorList>
            <person name="Kralova S."/>
            <person name="Busse H.J."/>
            <person name="Svec P."/>
            <person name="Maslanova I."/>
            <person name="Stankova E."/>
            <person name="Bartak M."/>
            <person name="Sedlacek I."/>
        </authorList>
    </citation>
    <scope>NUCLEOTIDE SEQUENCE [LARGE SCALE GENOMIC DNA]</scope>
    <source>
        <strain evidence="2 3">CCM 8828</strain>
    </source>
</reference>
<dbReference type="SUPFAM" id="SSF51905">
    <property type="entry name" value="FAD/NAD(P)-binding domain"/>
    <property type="match status" value="1"/>
</dbReference>
<dbReference type="Proteomes" id="UP000298340">
    <property type="component" value="Unassembled WGS sequence"/>
</dbReference>